<organism evidence="3 4">
    <name type="scientific">Gemmiger gallinarum</name>
    <dbReference type="NCBI Taxonomy" id="2779354"/>
    <lineage>
        <taxon>Bacteria</taxon>
        <taxon>Bacillati</taxon>
        <taxon>Bacillota</taxon>
        <taxon>Clostridia</taxon>
        <taxon>Eubacteriales</taxon>
        <taxon>Gemmiger</taxon>
    </lineage>
</organism>
<dbReference type="SUPFAM" id="SSF47413">
    <property type="entry name" value="lambda repressor-like DNA-binding domains"/>
    <property type="match status" value="1"/>
</dbReference>
<evidence type="ECO:0000259" key="2">
    <source>
        <dbReference type="PROSITE" id="PS50943"/>
    </source>
</evidence>
<keyword evidence="4" id="KW-1185">Reference proteome</keyword>
<dbReference type="EMBL" id="JADCKC010000004">
    <property type="protein sequence ID" value="MBE5038673.1"/>
    <property type="molecule type" value="Genomic_DNA"/>
</dbReference>
<feature type="region of interest" description="Disordered" evidence="1">
    <location>
        <begin position="67"/>
        <end position="89"/>
    </location>
</feature>
<dbReference type="PROSITE" id="PS50943">
    <property type="entry name" value="HTH_CROC1"/>
    <property type="match status" value="1"/>
</dbReference>
<comment type="caution">
    <text evidence="3">The sequence shown here is derived from an EMBL/GenBank/DDBJ whole genome shotgun (WGS) entry which is preliminary data.</text>
</comment>
<dbReference type="RefSeq" id="WP_193503076.1">
    <property type="nucleotide sequence ID" value="NZ_JADCKC010000004.1"/>
</dbReference>
<dbReference type="Gene3D" id="1.10.260.40">
    <property type="entry name" value="lambda repressor-like DNA-binding domains"/>
    <property type="match status" value="1"/>
</dbReference>
<evidence type="ECO:0000313" key="4">
    <source>
        <dbReference type="Proteomes" id="UP000768567"/>
    </source>
</evidence>
<feature type="domain" description="HTH cro/C1-type" evidence="2">
    <location>
        <begin position="24"/>
        <end position="61"/>
    </location>
</feature>
<dbReference type="Proteomes" id="UP000768567">
    <property type="component" value="Unassembled WGS sequence"/>
</dbReference>
<dbReference type="InterPro" id="IPR001387">
    <property type="entry name" value="Cro/C1-type_HTH"/>
</dbReference>
<name>A0ABR9R690_9FIRM</name>
<dbReference type="Pfam" id="PF13443">
    <property type="entry name" value="HTH_26"/>
    <property type="match status" value="1"/>
</dbReference>
<gene>
    <name evidence="3" type="ORF">INF35_12830</name>
</gene>
<evidence type="ECO:0000256" key="1">
    <source>
        <dbReference type="SAM" id="MobiDB-lite"/>
    </source>
</evidence>
<accession>A0ABR9R690</accession>
<reference evidence="3 4" key="1">
    <citation type="submission" date="2020-10" db="EMBL/GenBank/DDBJ databases">
        <title>ChiBAC.</title>
        <authorList>
            <person name="Zenner C."/>
            <person name="Hitch T.C.A."/>
            <person name="Clavel T."/>
        </authorList>
    </citation>
    <scope>NUCLEOTIDE SEQUENCE [LARGE SCALE GENOMIC DNA]</scope>
    <source>
        <strain evidence="3 4">DSM 109015</strain>
    </source>
</reference>
<sequence>MAIRYKKLFKLLIDRDLKKKDLRDMTGISYATLQKLERGENVMTEVLNTICLALHCKIEDIAEVVPDEQDAEKAPEANAQRLAGGQAKV</sequence>
<proteinExistence type="predicted"/>
<dbReference type="CDD" id="cd00093">
    <property type="entry name" value="HTH_XRE"/>
    <property type="match status" value="1"/>
</dbReference>
<evidence type="ECO:0000313" key="3">
    <source>
        <dbReference type="EMBL" id="MBE5038673.1"/>
    </source>
</evidence>
<dbReference type="InterPro" id="IPR010982">
    <property type="entry name" value="Lambda_DNA-bd_dom_sf"/>
</dbReference>
<protein>
    <submittedName>
        <fullName evidence="3">Helix-turn-helix transcriptional regulator</fullName>
    </submittedName>
</protein>